<gene>
    <name evidence="2" type="ORF">CATMQ487_43670</name>
</gene>
<sequence length="498" mass="57588">MHMNEAWEWQVGDTVTCGDSSDPYWGKLSALGRIEFVGRLADTPGLAHGTPCILAPFDTPVAVVRRVDGELLVYADGDFPALRRIALEEWERACRLHDRARERLDRPFSPWQLDDAGLDEALRRRWQACVAARRAGHLRLLAQRLVEREALGAAPMRCEVLHPLFRGPALALPAWMAWTGSLVARPDAPRTAGDVRKQPVQAPAGEETARRRRRLAAWATRIWQWRSPAALVGLARARAELPAGIDPQWPLLWLQPWEGQKDDSDFPAAYYTLRRVVAAREDLRWRLQADSAPLLRSLARHLERAHGLGVQPALWFDRPKGWLHGAARDLSTLLFSRRAGKLVHFSWHREHPMELDWLAEPVHPDAPQWPDEVRQAVEVIRARLCRIAAQRGVEWSEAKAVIWAGWRDVTHIDDTWCRWRLETREPFERLDSWINNARELRDDADHDWLPIPWWPDASPAQRGPGWRRVGWFEPWRRMIRWRSKAFARRVAWEAKGER</sequence>
<name>A0ABM7YS13_9BURK</name>
<evidence type="ECO:0000313" key="2">
    <source>
        <dbReference type="EMBL" id="BDI07397.1"/>
    </source>
</evidence>
<feature type="region of interest" description="Disordered" evidence="1">
    <location>
        <begin position="188"/>
        <end position="208"/>
    </location>
</feature>
<accession>A0ABM7YS13</accession>
<protein>
    <submittedName>
        <fullName evidence="2">Uncharacterized protein</fullName>
    </submittedName>
</protein>
<reference evidence="2" key="1">
    <citation type="submission" date="2022-04" db="EMBL/GenBank/DDBJ databases">
        <title>Whole genome sequence of Sphaerotilus sp. FB-5.</title>
        <authorList>
            <person name="Takeda M."/>
            <person name="Narihara S."/>
            <person name="Akimoto M."/>
            <person name="Akimoto R."/>
            <person name="Nishiyashiki S."/>
            <person name="Murakami T."/>
        </authorList>
    </citation>
    <scope>NUCLEOTIDE SEQUENCE</scope>
    <source>
        <strain evidence="2">FB-5</strain>
    </source>
</reference>
<keyword evidence="3" id="KW-1185">Reference proteome</keyword>
<organism evidence="2 3">
    <name type="scientific">Sphaerotilus microaerophilus</name>
    <dbReference type="NCBI Taxonomy" id="2914710"/>
    <lineage>
        <taxon>Bacteria</taxon>
        <taxon>Pseudomonadati</taxon>
        <taxon>Pseudomonadota</taxon>
        <taxon>Betaproteobacteria</taxon>
        <taxon>Burkholderiales</taxon>
        <taxon>Sphaerotilaceae</taxon>
        <taxon>Sphaerotilus</taxon>
    </lineage>
</organism>
<proteinExistence type="predicted"/>
<evidence type="ECO:0000256" key="1">
    <source>
        <dbReference type="SAM" id="MobiDB-lite"/>
    </source>
</evidence>
<dbReference type="Proteomes" id="UP001057498">
    <property type="component" value="Chromosome"/>
</dbReference>
<dbReference type="EMBL" id="AP025730">
    <property type="protein sequence ID" value="BDI07397.1"/>
    <property type="molecule type" value="Genomic_DNA"/>
</dbReference>
<evidence type="ECO:0000313" key="3">
    <source>
        <dbReference type="Proteomes" id="UP001057498"/>
    </source>
</evidence>